<keyword evidence="1" id="KW-0812">Transmembrane</keyword>
<evidence type="ECO:0000313" key="3">
    <source>
        <dbReference type="Proteomes" id="UP000004994"/>
    </source>
</evidence>
<accession>K4C2N8</accession>
<protein>
    <submittedName>
        <fullName evidence="2">Uncharacterized protein</fullName>
    </submittedName>
</protein>
<dbReference type="InParanoid" id="K4C2N8"/>
<proteinExistence type="predicted"/>
<sequence length="50" mass="6354">MWRSKIRLIYKILLWTCMGQYISNYYIEIIFLIRKHFIFKTRHTSINFPR</sequence>
<name>K4C2N8_SOLLC</name>
<dbReference type="Gramene" id="Solyc05g055620.1.1">
    <property type="protein sequence ID" value="Solyc05g055620.1.1"/>
    <property type="gene ID" value="Solyc05g055620.1"/>
</dbReference>
<evidence type="ECO:0000313" key="2">
    <source>
        <dbReference type="EnsemblPlants" id="Solyc05g055620.1.1"/>
    </source>
</evidence>
<dbReference type="Proteomes" id="UP000004994">
    <property type="component" value="Chromosome 5"/>
</dbReference>
<feature type="transmembrane region" description="Helical" evidence="1">
    <location>
        <begin position="12"/>
        <end position="33"/>
    </location>
</feature>
<keyword evidence="3" id="KW-1185">Reference proteome</keyword>
<dbReference type="AlphaFoldDB" id="K4C2N8"/>
<dbReference type="EnsemblPlants" id="Solyc05g055620.1.1">
    <property type="protein sequence ID" value="Solyc05g055620.1.1"/>
    <property type="gene ID" value="Solyc05g055620.1"/>
</dbReference>
<dbReference type="HOGENOM" id="CLU_3127955_0_0_1"/>
<keyword evidence="1" id="KW-1133">Transmembrane helix</keyword>
<reference evidence="2" key="1">
    <citation type="journal article" date="2012" name="Nature">
        <title>The tomato genome sequence provides insights into fleshy fruit evolution.</title>
        <authorList>
            <consortium name="Tomato Genome Consortium"/>
        </authorList>
    </citation>
    <scope>NUCLEOTIDE SEQUENCE [LARGE SCALE GENOMIC DNA]</scope>
    <source>
        <strain evidence="2">cv. Heinz 1706</strain>
    </source>
</reference>
<keyword evidence="1" id="KW-0472">Membrane</keyword>
<dbReference type="PaxDb" id="4081-Solyc05g055620.1.1"/>
<reference evidence="2" key="2">
    <citation type="submission" date="2015-06" db="UniProtKB">
        <authorList>
            <consortium name="EnsemblPlants"/>
        </authorList>
    </citation>
    <scope>IDENTIFICATION</scope>
    <source>
        <strain evidence="2">cv. Heinz 1706</strain>
    </source>
</reference>
<evidence type="ECO:0000256" key="1">
    <source>
        <dbReference type="SAM" id="Phobius"/>
    </source>
</evidence>
<organism evidence="2">
    <name type="scientific">Solanum lycopersicum</name>
    <name type="common">Tomato</name>
    <name type="synonym">Lycopersicon esculentum</name>
    <dbReference type="NCBI Taxonomy" id="4081"/>
    <lineage>
        <taxon>Eukaryota</taxon>
        <taxon>Viridiplantae</taxon>
        <taxon>Streptophyta</taxon>
        <taxon>Embryophyta</taxon>
        <taxon>Tracheophyta</taxon>
        <taxon>Spermatophyta</taxon>
        <taxon>Magnoliopsida</taxon>
        <taxon>eudicotyledons</taxon>
        <taxon>Gunneridae</taxon>
        <taxon>Pentapetalae</taxon>
        <taxon>asterids</taxon>
        <taxon>lamiids</taxon>
        <taxon>Solanales</taxon>
        <taxon>Solanaceae</taxon>
        <taxon>Solanoideae</taxon>
        <taxon>Solaneae</taxon>
        <taxon>Solanum</taxon>
        <taxon>Solanum subgen. Lycopersicon</taxon>
    </lineage>
</organism>